<evidence type="ECO:0000313" key="2">
    <source>
        <dbReference type="EMBL" id="KAK8515808.1"/>
    </source>
</evidence>
<sequence length="122" mass="13035">MELPMVHTSSIGTSYSPTLTASHSHESTTRDTPMVASDVNIAGNQEPATRSEPRVMDLNSNFFASPLQSSHASVLAEKSLRSCTGVSSSTQDVYDDATWTVSDHGLGLDAYGDLVQAFPNMI</sequence>
<organism evidence="2 3">
    <name type="scientific">Hibiscus sabdariffa</name>
    <name type="common">roselle</name>
    <dbReference type="NCBI Taxonomy" id="183260"/>
    <lineage>
        <taxon>Eukaryota</taxon>
        <taxon>Viridiplantae</taxon>
        <taxon>Streptophyta</taxon>
        <taxon>Embryophyta</taxon>
        <taxon>Tracheophyta</taxon>
        <taxon>Spermatophyta</taxon>
        <taxon>Magnoliopsida</taxon>
        <taxon>eudicotyledons</taxon>
        <taxon>Gunneridae</taxon>
        <taxon>Pentapetalae</taxon>
        <taxon>rosids</taxon>
        <taxon>malvids</taxon>
        <taxon>Malvales</taxon>
        <taxon>Malvaceae</taxon>
        <taxon>Malvoideae</taxon>
        <taxon>Hibiscus</taxon>
    </lineage>
</organism>
<name>A0ABR2C8R4_9ROSI</name>
<gene>
    <name evidence="2" type="ORF">V6N12_016114</name>
</gene>
<evidence type="ECO:0000256" key="1">
    <source>
        <dbReference type="SAM" id="MobiDB-lite"/>
    </source>
</evidence>
<reference evidence="2 3" key="1">
    <citation type="journal article" date="2024" name="G3 (Bethesda)">
        <title>Genome assembly of Hibiscus sabdariffa L. provides insights into metabolisms of medicinal natural products.</title>
        <authorList>
            <person name="Kim T."/>
        </authorList>
    </citation>
    <scope>NUCLEOTIDE SEQUENCE [LARGE SCALE GENOMIC DNA]</scope>
    <source>
        <strain evidence="2">TK-2024</strain>
        <tissue evidence="2">Old leaves</tissue>
    </source>
</reference>
<keyword evidence="3" id="KW-1185">Reference proteome</keyword>
<evidence type="ECO:0000313" key="3">
    <source>
        <dbReference type="Proteomes" id="UP001472677"/>
    </source>
</evidence>
<feature type="region of interest" description="Disordered" evidence="1">
    <location>
        <begin position="1"/>
        <end position="35"/>
    </location>
</feature>
<accession>A0ABR2C8R4</accession>
<comment type="caution">
    <text evidence="2">The sequence shown here is derived from an EMBL/GenBank/DDBJ whole genome shotgun (WGS) entry which is preliminary data.</text>
</comment>
<protein>
    <submittedName>
        <fullName evidence="2">Uncharacterized protein</fullName>
    </submittedName>
</protein>
<feature type="compositionally biased region" description="Polar residues" evidence="1">
    <location>
        <begin position="7"/>
        <end position="22"/>
    </location>
</feature>
<proteinExistence type="predicted"/>
<dbReference type="EMBL" id="JBBPBM010000062">
    <property type="protein sequence ID" value="KAK8515808.1"/>
    <property type="molecule type" value="Genomic_DNA"/>
</dbReference>
<dbReference type="Proteomes" id="UP001472677">
    <property type="component" value="Unassembled WGS sequence"/>
</dbReference>